<evidence type="ECO:0000313" key="1">
    <source>
        <dbReference type="EMBL" id="KAJ8450237.1"/>
    </source>
</evidence>
<proteinExistence type="predicted"/>
<organism evidence="1 2">
    <name type="scientific">Carnegiea gigantea</name>
    <dbReference type="NCBI Taxonomy" id="171969"/>
    <lineage>
        <taxon>Eukaryota</taxon>
        <taxon>Viridiplantae</taxon>
        <taxon>Streptophyta</taxon>
        <taxon>Embryophyta</taxon>
        <taxon>Tracheophyta</taxon>
        <taxon>Spermatophyta</taxon>
        <taxon>Magnoliopsida</taxon>
        <taxon>eudicotyledons</taxon>
        <taxon>Gunneridae</taxon>
        <taxon>Pentapetalae</taxon>
        <taxon>Caryophyllales</taxon>
        <taxon>Cactineae</taxon>
        <taxon>Cactaceae</taxon>
        <taxon>Cactoideae</taxon>
        <taxon>Echinocereeae</taxon>
        <taxon>Carnegiea</taxon>
    </lineage>
</organism>
<dbReference type="EMBL" id="JAKOGI010000017">
    <property type="protein sequence ID" value="KAJ8450237.1"/>
    <property type="molecule type" value="Genomic_DNA"/>
</dbReference>
<evidence type="ECO:0000313" key="2">
    <source>
        <dbReference type="Proteomes" id="UP001153076"/>
    </source>
</evidence>
<accession>A0A9Q1QPX5</accession>
<dbReference type="OrthoDB" id="365981at2759"/>
<dbReference type="Proteomes" id="UP001153076">
    <property type="component" value="Unassembled WGS sequence"/>
</dbReference>
<dbReference type="AlphaFoldDB" id="A0A9Q1QPX5"/>
<comment type="caution">
    <text evidence="1">The sequence shown here is derived from an EMBL/GenBank/DDBJ whole genome shotgun (WGS) entry which is preliminary data.</text>
</comment>
<reference evidence="1" key="1">
    <citation type="submission" date="2022-04" db="EMBL/GenBank/DDBJ databases">
        <title>Carnegiea gigantea Genome sequencing and assembly v2.</title>
        <authorList>
            <person name="Copetti D."/>
            <person name="Sanderson M.J."/>
            <person name="Burquez A."/>
            <person name="Wojciechowski M.F."/>
        </authorList>
    </citation>
    <scope>NUCLEOTIDE SEQUENCE</scope>
    <source>
        <strain evidence="1">SGP5-SGP5p</strain>
        <tissue evidence="1">Aerial part</tissue>
    </source>
</reference>
<keyword evidence="2" id="KW-1185">Reference proteome</keyword>
<gene>
    <name evidence="1" type="ORF">Cgig2_033431</name>
</gene>
<protein>
    <submittedName>
        <fullName evidence="1">Uncharacterized protein</fullName>
    </submittedName>
</protein>
<name>A0A9Q1QPX5_9CARY</name>
<sequence length="155" mass="17425">MLQCSDAVESILNQLIVRERDENNCHLGAKQRERSTFLQEALINRFDILTAGPVKLSLKAFRVQDERCMVSIDNSELISVWSLISSTLWGFLIDAYVDKDRHDDDLLQNEVSHASLDDLLSLSQILTSIAKPEENVLHSGLDRTYGLVSPDLIGV</sequence>